<dbReference type="RefSeq" id="WP_121257261.1">
    <property type="nucleotide sequence ID" value="NZ_RBIL01000002.1"/>
</dbReference>
<reference evidence="1 2" key="1">
    <citation type="submission" date="2018-10" db="EMBL/GenBank/DDBJ databases">
        <title>Genomic Encyclopedia of Archaeal and Bacterial Type Strains, Phase II (KMG-II): from individual species to whole genera.</title>
        <authorList>
            <person name="Goeker M."/>
        </authorList>
    </citation>
    <scope>NUCLEOTIDE SEQUENCE [LARGE SCALE GENOMIC DNA]</scope>
    <source>
        <strain evidence="1 2">DSM 14954</strain>
    </source>
</reference>
<dbReference type="Proteomes" id="UP000278962">
    <property type="component" value="Unassembled WGS sequence"/>
</dbReference>
<dbReference type="AlphaFoldDB" id="A0A660L428"/>
<keyword evidence="2" id="KW-1185">Reference proteome</keyword>
<dbReference type="OrthoDB" id="9980927at2"/>
<evidence type="ECO:0000313" key="2">
    <source>
        <dbReference type="Proteomes" id="UP000278962"/>
    </source>
</evidence>
<accession>A0A660L428</accession>
<comment type="caution">
    <text evidence="1">The sequence shown here is derived from an EMBL/GenBank/DDBJ whole genome shotgun (WGS) entry which is preliminary data.</text>
</comment>
<protein>
    <submittedName>
        <fullName evidence="1">Uncharacterized protein</fullName>
    </submittedName>
</protein>
<dbReference type="EMBL" id="RBIL01000002">
    <property type="protein sequence ID" value="RKQ88075.1"/>
    <property type="molecule type" value="Genomic_DNA"/>
</dbReference>
<gene>
    <name evidence="1" type="ORF">C8N24_6114</name>
</gene>
<sequence length="62" mass="6982">MEEERARLQAEISVAMDQVMESLGTGTLMIPEPVQRGLEESTNPTLDLNGLRTLRDDLQRLL</sequence>
<proteinExistence type="predicted"/>
<name>A0A660L428_9ACTN</name>
<evidence type="ECO:0000313" key="1">
    <source>
        <dbReference type="EMBL" id="RKQ88075.1"/>
    </source>
</evidence>
<organism evidence="1 2">
    <name type="scientific">Solirubrobacter pauli</name>
    <dbReference type="NCBI Taxonomy" id="166793"/>
    <lineage>
        <taxon>Bacteria</taxon>
        <taxon>Bacillati</taxon>
        <taxon>Actinomycetota</taxon>
        <taxon>Thermoleophilia</taxon>
        <taxon>Solirubrobacterales</taxon>
        <taxon>Solirubrobacteraceae</taxon>
        <taxon>Solirubrobacter</taxon>
    </lineage>
</organism>